<dbReference type="InterPro" id="IPR050345">
    <property type="entry name" value="Aliph_Amidase/BUP"/>
</dbReference>
<keyword evidence="4" id="KW-1185">Reference proteome</keyword>
<feature type="domain" description="CN hydrolase" evidence="2">
    <location>
        <begin position="14"/>
        <end position="250"/>
    </location>
</feature>
<dbReference type="Proteomes" id="UP000326912">
    <property type="component" value="Unassembled WGS sequence"/>
</dbReference>
<keyword evidence="1 3" id="KW-0378">Hydrolase</keyword>
<dbReference type="PANTHER" id="PTHR43674">
    <property type="entry name" value="NITRILASE C965.09-RELATED"/>
    <property type="match status" value="1"/>
</dbReference>
<dbReference type="SUPFAM" id="SSF56317">
    <property type="entry name" value="Carbon-nitrogen hydrolase"/>
    <property type="match status" value="2"/>
</dbReference>
<dbReference type="InterPro" id="IPR003010">
    <property type="entry name" value="C-N_Hydrolase"/>
</dbReference>
<dbReference type="AlphaFoldDB" id="A0A5J4KQ79"/>
<evidence type="ECO:0000259" key="2">
    <source>
        <dbReference type="PROSITE" id="PS50263"/>
    </source>
</evidence>
<feature type="domain" description="CN hydrolase" evidence="2">
    <location>
        <begin position="312"/>
        <end position="590"/>
    </location>
</feature>
<dbReference type="GO" id="GO:0016811">
    <property type="term" value="F:hydrolase activity, acting on carbon-nitrogen (but not peptide) bonds, in linear amides"/>
    <property type="evidence" value="ECO:0007669"/>
    <property type="project" value="TreeGrafter"/>
</dbReference>
<evidence type="ECO:0000256" key="1">
    <source>
        <dbReference type="ARBA" id="ARBA00022801"/>
    </source>
</evidence>
<dbReference type="PANTHER" id="PTHR43674:SF2">
    <property type="entry name" value="BETA-UREIDOPROPIONASE"/>
    <property type="match status" value="1"/>
</dbReference>
<comment type="caution">
    <text evidence="3">The sequence shown here is derived from an EMBL/GenBank/DDBJ whole genome shotgun (WGS) entry which is preliminary data.</text>
</comment>
<dbReference type="Gene3D" id="3.60.110.10">
    <property type="entry name" value="Carbon-nitrogen hydrolase"/>
    <property type="match status" value="2"/>
</dbReference>
<evidence type="ECO:0000313" key="4">
    <source>
        <dbReference type="Proteomes" id="UP000326912"/>
    </source>
</evidence>
<dbReference type="Pfam" id="PF00795">
    <property type="entry name" value="CN_hydrolase"/>
    <property type="match status" value="2"/>
</dbReference>
<accession>A0A5J4KQ79</accession>
<dbReference type="PROSITE" id="PS50263">
    <property type="entry name" value="CN_HYDROLASE"/>
    <property type="match status" value="2"/>
</dbReference>
<proteinExistence type="predicted"/>
<reference evidence="3 4" key="1">
    <citation type="submission" date="2019-10" db="EMBL/GenBank/DDBJ databases">
        <title>Dictyobacter vulcani sp. nov., within the class Ktedonobacteria, isolated from soil of volcanic Mt. Zao.</title>
        <authorList>
            <person name="Zheng Y."/>
            <person name="Wang C.M."/>
            <person name="Sakai Y."/>
            <person name="Abe K."/>
            <person name="Yokota A."/>
            <person name="Yabe S."/>
        </authorList>
    </citation>
    <scope>NUCLEOTIDE SEQUENCE [LARGE SCALE GENOMIC DNA]</scope>
    <source>
        <strain evidence="3 4">W12</strain>
    </source>
</reference>
<name>A0A5J4KQ79_9CHLR</name>
<organism evidence="3 4">
    <name type="scientific">Dictyobacter vulcani</name>
    <dbReference type="NCBI Taxonomy" id="2607529"/>
    <lineage>
        <taxon>Bacteria</taxon>
        <taxon>Bacillati</taxon>
        <taxon>Chloroflexota</taxon>
        <taxon>Ktedonobacteria</taxon>
        <taxon>Ktedonobacterales</taxon>
        <taxon>Dictyobacteraceae</taxon>
        <taxon>Dictyobacter</taxon>
    </lineage>
</organism>
<evidence type="ECO:0000313" key="3">
    <source>
        <dbReference type="EMBL" id="GER88580.1"/>
    </source>
</evidence>
<sequence length="659" mass="73005">MSSFFTQQPPISTYRVAAIQYEPTLGEKEKNIQDLLRLVEDAAAHGARLIVLPEMATTGYCWLSGDEIGPYTEPIPGPTTERFQALTSKYACYVALGLPEVDPDTQVFYNSMVLLGPDGVVGVYRKVHLDIGDPRWARDGDLGFPVWDTPLGRLSALICGDARYFEAARVAALHEADVLLFPTNWVDESCPSSWWMARAFENQMYVIAANRYGRERGVQFRGGSCVLNPDGSLQTFLEEGEGIVYGEVDLRRSRDKRWLKDGALIGHSLADRQPAAYRAVVQNSYLWEPLRYHSLYELGELPTGQLSCAGIVQMDLATFAVTPTTSPTERILALQNWLQTLMRDNAPAMPDVLVLPELILPGPVPQQLLEQNDTVALAAHFQQGAIQVPGPETEVMVSLANELQISLVLGVAERVEGDRFYNTVLLIDPEGVYGIYRKIHLSEMDRLWATTGDLGFPTFDTPAGRIGLATGYDVLFPETLRVLASKGTDLVCAPTLLNFPVPIGLQLSHSTSLMSDGFGLNEPFHFMIWRTRAAEHNVYLALANWFGTGHGIHANGLSGIFSPGGAGPYTLSEVIADEDEEGLMMMTIDTREQRTGRKTTRMLEYSPGDMAGSLTGELAYNILDSIPGNLVRSKPLLRKRQPFWYMDLVRMSLRQPPEK</sequence>
<dbReference type="CDD" id="cd07197">
    <property type="entry name" value="nitrilase"/>
    <property type="match status" value="1"/>
</dbReference>
<dbReference type="RefSeq" id="WP_151756466.1">
    <property type="nucleotide sequence ID" value="NZ_BKZW01000001.1"/>
</dbReference>
<gene>
    <name evidence="3" type="ORF">KDW_27420</name>
</gene>
<dbReference type="InterPro" id="IPR036526">
    <property type="entry name" value="C-N_Hydrolase_sf"/>
</dbReference>
<protein>
    <submittedName>
        <fullName evidence="3">Amidohydrolase</fullName>
    </submittedName>
</protein>
<dbReference type="EMBL" id="BKZW01000001">
    <property type="protein sequence ID" value="GER88580.1"/>
    <property type="molecule type" value="Genomic_DNA"/>
</dbReference>